<proteinExistence type="predicted"/>
<dbReference type="RefSeq" id="XP_071924462.1">
    <property type="nucleotide sequence ID" value="XM_072068361.1"/>
</dbReference>
<keyword evidence="8 14" id="KW-0067">ATP-binding</keyword>
<comment type="catalytic activity">
    <reaction evidence="11">
        <text>L-seryl-[protein] + ATP = O-phospho-L-seryl-[protein] + ADP + H(+)</text>
        <dbReference type="Rhea" id="RHEA:17989"/>
        <dbReference type="Rhea" id="RHEA-COMP:9863"/>
        <dbReference type="Rhea" id="RHEA-COMP:11604"/>
        <dbReference type="ChEBI" id="CHEBI:15378"/>
        <dbReference type="ChEBI" id="CHEBI:29999"/>
        <dbReference type="ChEBI" id="CHEBI:30616"/>
        <dbReference type="ChEBI" id="CHEBI:83421"/>
        <dbReference type="ChEBI" id="CHEBI:456216"/>
    </reaction>
</comment>
<keyword evidence="10" id="KW-0325">Glycoprotein</keyword>
<dbReference type="RefSeq" id="XP_071924463.1">
    <property type="nucleotide sequence ID" value="XM_072068362.1"/>
</dbReference>
<feature type="binding site" evidence="14">
    <location>
        <position position="458"/>
    </location>
    <ligand>
        <name>ATP</name>
        <dbReference type="ChEBI" id="CHEBI:30616"/>
    </ligand>
</feature>
<evidence type="ECO:0000256" key="13">
    <source>
        <dbReference type="PROSITE-ProRule" id="PRU00076"/>
    </source>
</evidence>
<dbReference type="PANTHER" id="PTHR27005">
    <property type="entry name" value="WALL-ASSOCIATED RECEPTOR KINASE-LIKE 21"/>
    <property type="match status" value="1"/>
</dbReference>
<name>A0ABM4VY62_COFAR</name>
<dbReference type="InterPro" id="IPR045274">
    <property type="entry name" value="WAK-like"/>
</dbReference>
<reference evidence="19 20" key="1">
    <citation type="submission" date="2025-05" db="UniProtKB">
        <authorList>
            <consortium name="RefSeq"/>
        </authorList>
    </citation>
    <scope>IDENTIFICATION</scope>
    <source>
        <tissue evidence="19 20">Leaves</tissue>
    </source>
</reference>
<evidence type="ECO:0000313" key="20">
    <source>
        <dbReference type="RefSeq" id="XP_071924449.1"/>
    </source>
</evidence>
<evidence type="ECO:0000256" key="14">
    <source>
        <dbReference type="PROSITE-ProRule" id="PRU10141"/>
    </source>
</evidence>
<dbReference type="SMART" id="SM00181">
    <property type="entry name" value="EGF"/>
    <property type="match status" value="2"/>
</dbReference>
<dbReference type="PROSITE" id="PS50026">
    <property type="entry name" value="EGF_3"/>
    <property type="match status" value="1"/>
</dbReference>
<dbReference type="Gene3D" id="3.30.200.20">
    <property type="entry name" value="Phosphorylase Kinase, domain 1"/>
    <property type="match status" value="1"/>
</dbReference>
<keyword evidence="4" id="KW-0808">Transferase</keyword>
<dbReference type="PROSITE" id="PS50011">
    <property type="entry name" value="PROTEIN_KINASE_DOM"/>
    <property type="match status" value="1"/>
</dbReference>
<evidence type="ECO:0000259" key="17">
    <source>
        <dbReference type="PROSITE" id="PS50026"/>
    </source>
</evidence>
<evidence type="ECO:0000256" key="15">
    <source>
        <dbReference type="SAM" id="SignalP"/>
    </source>
</evidence>
<dbReference type="SMART" id="SM00220">
    <property type="entry name" value="S_TKc"/>
    <property type="match status" value="1"/>
</dbReference>
<evidence type="ECO:0000259" key="16">
    <source>
        <dbReference type="PROSITE" id="PS50011"/>
    </source>
</evidence>
<evidence type="ECO:0000256" key="1">
    <source>
        <dbReference type="ARBA" id="ARBA00004479"/>
    </source>
</evidence>
<feature type="chain" id="PRO_5045027502" evidence="15">
    <location>
        <begin position="18"/>
        <end position="763"/>
    </location>
</feature>
<dbReference type="SUPFAM" id="SSF56112">
    <property type="entry name" value="Protein kinase-like (PK-like)"/>
    <property type="match status" value="1"/>
</dbReference>
<evidence type="ECO:0000256" key="12">
    <source>
        <dbReference type="ARBA" id="ARBA00047951"/>
    </source>
</evidence>
<evidence type="ECO:0000256" key="4">
    <source>
        <dbReference type="ARBA" id="ARBA00022679"/>
    </source>
</evidence>
<evidence type="ECO:0000256" key="10">
    <source>
        <dbReference type="ARBA" id="ARBA00023180"/>
    </source>
</evidence>
<dbReference type="GeneID" id="140015638"/>
<dbReference type="InterPro" id="IPR001881">
    <property type="entry name" value="EGF-like_Ca-bd_dom"/>
</dbReference>
<dbReference type="Proteomes" id="UP001652660">
    <property type="component" value="Chromosome 10c"/>
</dbReference>
<dbReference type="CDD" id="cd14066">
    <property type="entry name" value="STKc_IRAK"/>
    <property type="match status" value="1"/>
</dbReference>
<dbReference type="Pfam" id="PF07714">
    <property type="entry name" value="PK_Tyr_Ser-Thr"/>
    <property type="match status" value="1"/>
</dbReference>
<evidence type="ECO:0000256" key="5">
    <source>
        <dbReference type="ARBA" id="ARBA00022729"/>
    </source>
</evidence>
<keyword evidence="6 14" id="KW-0547">Nucleotide-binding</keyword>
<keyword evidence="2" id="KW-0723">Serine/threonine-protein kinase</keyword>
<feature type="domain" description="EGF-like" evidence="17">
    <location>
        <begin position="298"/>
        <end position="334"/>
    </location>
</feature>
<dbReference type="RefSeq" id="XP_071924969.1">
    <property type="nucleotide sequence ID" value="XM_072068868.1"/>
</dbReference>
<keyword evidence="5 15" id="KW-0732">Signal</keyword>
<dbReference type="RefSeq" id="XP_071924450.1">
    <property type="nucleotide sequence ID" value="XM_072068349.1"/>
</dbReference>
<dbReference type="InterPro" id="IPR011009">
    <property type="entry name" value="Kinase-like_dom_sf"/>
</dbReference>
<dbReference type="InterPro" id="IPR049883">
    <property type="entry name" value="NOTCH1_EGF-like"/>
</dbReference>
<dbReference type="SUPFAM" id="SSF57196">
    <property type="entry name" value="EGF/Laminin"/>
    <property type="match status" value="1"/>
</dbReference>
<evidence type="ECO:0000313" key="18">
    <source>
        <dbReference type="Proteomes" id="UP001652660"/>
    </source>
</evidence>
<feature type="domain" description="Protein kinase" evidence="16">
    <location>
        <begin position="428"/>
        <end position="703"/>
    </location>
</feature>
<dbReference type="InterPro" id="IPR008271">
    <property type="entry name" value="Ser/Thr_kinase_AS"/>
</dbReference>
<evidence type="ECO:0000256" key="9">
    <source>
        <dbReference type="ARBA" id="ARBA00023157"/>
    </source>
</evidence>
<dbReference type="SMART" id="SM00179">
    <property type="entry name" value="EGF_CA"/>
    <property type="match status" value="1"/>
</dbReference>
<dbReference type="PROSITE" id="PS00108">
    <property type="entry name" value="PROTEIN_KINASE_ST"/>
    <property type="match status" value="1"/>
</dbReference>
<organism evidence="18 23">
    <name type="scientific">Coffea arabica</name>
    <name type="common">Arabian coffee</name>
    <dbReference type="NCBI Taxonomy" id="13443"/>
    <lineage>
        <taxon>Eukaryota</taxon>
        <taxon>Viridiplantae</taxon>
        <taxon>Streptophyta</taxon>
        <taxon>Embryophyta</taxon>
        <taxon>Tracheophyta</taxon>
        <taxon>Spermatophyta</taxon>
        <taxon>Magnoliopsida</taxon>
        <taxon>eudicotyledons</taxon>
        <taxon>Gunneridae</taxon>
        <taxon>Pentapetalae</taxon>
        <taxon>asterids</taxon>
        <taxon>lamiids</taxon>
        <taxon>Gentianales</taxon>
        <taxon>Rubiaceae</taxon>
        <taxon>Ixoroideae</taxon>
        <taxon>Gardenieae complex</taxon>
        <taxon>Bertiereae - Coffeeae clade</taxon>
        <taxon>Coffeeae</taxon>
        <taxon>Coffea</taxon>
    </lineage>
</organism>
<evidence type="ECO:0000256" key="6">
    <source>
        <dbReference type="ARBA" id="ARBA00022741"/>
    </source>
</evidence>
<keyword evidence="3 13" id="KW-0245">EGF-like domain</keyword>
<gene>
    <name evidence="23" type="primary">LOC140015638</name>
    <name evidence="19" type="synonym">LOC140012866</name>
    <name evidence="20" type="synonym">LOC140015624</name>
    <name evidence="21" type="synonym">LOC140015625</name>
    <name evidence="22" type="synonym">LOC140015636</name>
    <name evidence="24" type="synonym">LOC140015639</name>
    <name evidence="25" type="synonym">LOC140016014</name>
</gene>
<keyword evidence="18" id="KW-1185">Reference proteome</keyword>
<evidence type="ECO:0000313" key="24">
    <source>
        <dbReference type="RefSeq" id="XP_071924463.1"/>
    </source>
</evidence>
<protein>
    <submittedName>
        <fullName evidence="19 20">Wall-associated receptor kinase 5-like</fullName>
    </submittedName>
</protein>
<evidence type="ECO:0000256" key="3">
    <source>
        <dbReference type="ARBA" id="ARBA00022536"/>
    </source>
</evidence>
<dbReference type="PROSITE" id="PS01187">
    <property type="entry name" value="EGF_CA"/>
    <property type="match status" value="1"/>
</dbReference>
<dbReference type="RefSeq" id="XP_071924460.1">
    <property type="nucleotide sequence ID" value="XM_072068359.1"/>
</dbReference>
<dbReference type="Gene3D" id="2.90.20.10">
    <property type="entry name" value="Plasmodium vivax P25 domain"/>
    <property type="match status" value="1"/>
</dbReference>
<evidence type="ECO:0000256" key="2">
    <source>
        <dbReference type="ARBA" id="ARBA00022527"/>
    </source>
</evidence>
<evidence type="ECO:0000313" key="21">
    <source>
        <dbReference type="RefSeq" id="XP_071924450.1"/>
    </source>
</evidence>
<dbReference type="RefSeq" id="XP_071924449.1">
    <property type="nucleotide sequence ID" value="XM_072068348.1"/>
</dbReference>
<dbReference type="InterPro" id="IPR017441">
    <property type="entry name" value="Protein_kinase_ATP_BS"/>
</dbReference>
<dbReference type="InterPro" id="IPR000742">
    <property type="entry name" value="EGF"/>
</dbReference>
<dbReference type="Gene3D" id="1.10.510.10">
    <property type="entry name" value="Transferase(Phosphotransferase) domain 1"/>
    <property type="match status" value="1"/>
</dbReference>
<dbReference type="InterPro" id="IPR001245">
    <property type="entry name" value="Ser-Thr/Tyr_kinase_cat_dom"/>
</dbReference>
<dbReference type="Pfam" id="PF13947">
    <property type="entry name" value="GUB_WAK_bind"/>
    <property type="match status" value="1"/>
</dbReference>
<accession>A0ABM4VY62</accession>
<dbReference type="InterPro" id="IPR000152">
    <property type="entry name" value="EGF-type_Asp/Asn_hydroxyl_site"/>
</dbReference>
<keyword evidence="7" id="KW-0418">Kinase</keyword>
<dbReference type="InterPro" id="IPR000719">
    <property type="entry name" value="Prot_kinase_dom"/>
</dbReference>
<evidence type="ECO:0000313" key="25">
    <source>
        <dbReference type="RefSeq" id="XP_071924969.1"/>
    </source>
</evidence>
<evidence type="ECO:0000313" key="22">
    <source>
        <dbReference type="RefSeq" id="XP_071924460.1"/>
    </source>
</evidence>
<evidence type="ECO:0000256" key="11">
    <source>
        <dbReference type="ARBA" id="ARBA00047558"/>
    </source>
</evidence>
<dbReference type="CDD" id="cd00054">
    <property type="entry name" value="EGF_CA"/>
    <property type="match status" value="1"/>
</dbReference>
<dbReference type="Proteomes" id="UP001652660">
    <property type="component" value="Chromosome 8e"/>
</dbReference>
<sequence>MGFNRLILPMLLHLVIALMLSSASTLTSPTFSIAMPGCQDHCGNVSIPFPFGITEGCYLNEQFFINCTNSSTSVPQPVLHNSTINVTEISLEGQVHLMQDIASDCYNKNGSLLNKKSPWIELSDRFTFSSTANKFIAVGCDAVAIVYGFGQNRSYTTGCVSFCDYKEDVIDGSCSGIGCCQTDIPPGAWNINVSLASVNNHTKVWGFNPCSYAFVVEEKAFNFSADSLTNLSDDLSLPVVADWTIEEVSCDVAQRNTTSYACSGKNSHCYEPFKGLGYRCSCNQGYEGNPYLPDGCQDINECQDPTLYNCTKNSVCHNTLGNYTCPCLKGYHGDGRGGDGCISDRSHHLLIFQSNLSTGVGIGTAILLFCCFYLCLELRKRRENRLKEEFFRKNGGLMLQQRLAQEGRNTNVARIFTLEELRKATNNFEETRIIGRGGYGTVFKGILVDHNSCTVAIKRSREVNENQLDQFINEVIMLSQVNSRNVVKLLGCCLETEVPLLVYEFIDNGTLSEHLSSTTKSHHLSWNIRLRIASEIAGVLSYLHSVASPPIIHRDIKSANILLDQNYTAKVTDFGISKLAPLDENQVSTMVQGTFGYLDPEYMLTGLLTEKSDVYSFGVVLIELLTSKKALSLDRVEEEKFLANYFISSLKSGHLIQVLDRNIMCDVSIELLKEVAMIVKSCLSVKGEDRPSMKNIARELEVLEIRAKQSPIQVSKIDFTDTEASLLGMQSTNAHVDGGDSNCIHTESHSIMEHMMVPIAGGR</sequence>
<dbReference type="InterPro" id="IPR018097">
    <property type="entry name" value="EGF_Ca-bd_CS"/>
</dbReference>
<comment type="caution">
    <text evidence="13">Lacks conserved residue(s) required for the propagation of feature annotation.</text>
</comment>
<dbReference type="RefSeq" id="XP_071917335.1">
    <property type="nucleotide sequence ID" value="XM_072061234.1"/>
</dbReference>
<dbReference type="PROSITE" id="PS00010">
    <property type="entry name" value="ASX_HYDROXYL"/>
    <property type="match status" value="1"/>
</dbReference>
<evidence type="ECO:0000313" key="19">
    <source>
        <dbReference type="RefSeq" id="XP_071917335.1"/>
    </source>
</evidence>
<dbReference type="Pfam" id="PF07645">
    <property type="entry name" value="EGF_CA"/>
    <property type="match status" value="1"/>
</dbReference>
<evidence type="ECO:0000256" key="7">
    <source>
        <dbReference type="ARBA" id="ARBA00022777"/>
    </source>
</evidence>
<evidence type="ECO:0000256" key="8">
    <source>
        <dbReference type="ARBA" id="ARBA00022840"/>
    </source>
</evidence>
<evidence type="ECO:0000313" key="23">
    <source>
        <dbReference type="RefSeq" id="XP_071924462.1"/>
    </source>
</evidence>
<feature type="signal peptide" evidence="15">
    <location>
        <begin position="1"/>
        <end position="17"/>
    </location>
</feature>
<comment type="subcellular location">
    <subcellularLocation>
        <location evidence="1">Membrane</location>
        <topology evidence="1">Single-pass type I membrane protein</topology>
    </subcellularLocation>
</comment>
<dbReference type="InterPro" id="IPR025287">
    <property type="entry name" value="WAK_GUB"/>
</dbReference>
<comment type="catalytic activity">
    <reaction evidence="12">
        <text>L-threonyl-[protein] + ATP = O-phospho-L-threonyl-[protein] + ADP + H(+)</text>
        <dbReference type="Rhea" id="RHEA:46608"/>
        <dbReference type="Rhea" id="RHEA-COMP:11060"/>
        <dbReference type="Rhea" id="RHEA-COMP:11605"/>
        <dbReference type="ChEBI" id="CHEBI:15378"/>
        <dbReference type="ChEBI" id="CHEBI:30013"/>
        <dbReference type="ChEBI" id="CHEBI:30616"/>
        <dbReference type="ChEBI" id="CHEBI:61977"/>
        <dbReference type="ChEBI" id="CHEBI:456216"/>
    </reaction>
</comment>
<dbReference type="PROSITE" id="PS00107">
    <property type="entry name" value="PROTEIN_KINASE_ATP"/>
    <property type="match status" value="1"/>
</dbReference>
<dbReference type="PANTHER" id="PTHR27005:SF468">
    <property type="entry name" value="OS01G0310500 PROTEIN"/>
    <property type="match status" value="1"/>
</dbReference>
<keyword evidence="9" id="KW-1015">Disulfide bond</keyword>